<comment type="similarity">
    <text evidence="3">Belongs to the enoyl-CoA hydratase/isomerase family.</text>
</comment>
<evidence type="ECO:0000256" key="2">
    <source>
        <dbReference type="ARBA" id="ARBA00005005"/>
    </source>
</evidence>
<evidence type="ECO:0000256" key="3">
    <source>
        <dbReference type="ARBA" id="ARBA00005254"/>
    </source>
</evidence>
<dbReference type="CDD" id="cd06558">
    <property type="entry name" value="crotonase-like"/>
    <property type="match status" value="1"/>
</dbReference>
<keyword evidence="7" id="KW-1185">Reference proteome</keyword>
<dbReference type="eggNOG" id="KOG0016">
    <property type="taxonomic scope" value="Eukaryota"/>
</dbReference>
<dbReference type="PANTHER" id="PTHR43684">
    <property type="match status" value="1"/>
</dbReference>
<proteinExistence type="inferred from homology"/>
<dbReference type="Proteomes" id="UP000000689">
    <property type="component" value="Chromosome 9"/>
</dbReference>
<dbReference type="GO" id="GO:0005782">
    <property type="term" value="C:peroxisomal matrix"/>
    <property type="evidence" value="ECO:0007669"/>
    <property type="project" value="TreeGrafter"/>
</dbReference>
<organism evidence="6 7">
    <name type="scientific">Naumovozyma dairenensis (strain ATCC 10597 / BCRC 20456 / CBS 421 / NBRC 0211 / NRRL Y-12639)</name>
    <name type="common">Saccharomyces dairenensis</name>
    <dbReference type="NCBI Taxonomy" id="1071378"/>
    <lineage>
        <taxon>Eukaryota</taxon>
        <taxon>Fungi</taxon>
        <taxon>Dikarya</taxon>
        <taxon>Ascomycota</taxon>
        <taxon>Saccharomycotina</taxon>
        <taxon>Saccharomycetes</taxon>
        <taxon>Saccharomycetales</taxon>
        <taxon>Saccharomycetaceae</taxon>
        <taxon>Naumovozyma</taxon>
    </lineage>
</organism>
<dbReference type="EMBL" id="HE580275">
    <property type="protein sequence ID" value="CCD26760.1"/>
    <property type="molecule type" value="Genomic_DNA"/>
</dbReference>
<dbReference type="PANTHER" id="PTHR43684:SF1">
    <property type="entry name" value="ENOYL-COA DELTA ISOMERASE 2"/>
    <property type="match status" value="1"/>
</dbReference>
<dbReference type="GO" id="GO:0006635">
    <property type="term" value="P:fatty acid beta-oxidation"/>
    <property type="evidence" value="ECO:0007669"/>
    <property type="project" value="EnsemblFungi"/>
</dbReference>
<accession>G0WG49</accession>
<protein>
    <recommendedName>
        <fullName evidence="8">3-hydroxyisobutyryl-coenzyme A hydrolase</fullName>
    </recommendedName>
</protein>
<dbReference type="FunFam" id="3.90.226.10:FF:000048">
    <property type="entry name" value="3,2-trans-enoyl-CoA isomerase"/>
    <property type="match status" value="1"/>
</dbReference>
<dbReference type="Pfam" id="PF00378">
    <property type="entry name" value="ECH_1"/>
    <property type="match status" value="1"/>
</dbReference>
<evidence type="ECO:0008006" key="8">
    <source>
        <dbReference type="Google" id="ProtNLM"/>
    </source>
</evidence>
<dbReference type="InterPro" id="IPR029045">
    <property type="entry name" value="ClpP/crotonase-like_dom_sf"/>
</dbReference>
<keyword evidence="4" id="KW-0576">Peroxisome</keyword>
<evidence type="ECO:0000256" key="5">
    <source>
        <dbReference type="ARBA" id="ARBA00023235"/>
    </source>
</evidence>
<dbReference type="STRING" id="1071378.G0WG49"/>
<dbReference type="OrthoDB" id="2018133at2759"/>
<evidence type="ECO:0000313" key="7">
    <source>
        <dbReference type="Proteomes" id="UP000000689"/>
    </source>
</evidence>
<name>G0WG49_NAUDC</name>
<evidence type="ECO:0000256" key="1">
    <source>
        <dbReference type="ARBA" id="ARBA00004275"/>
    </source>
</evidence>
<sequence>MEPRDKEVEASKRKITYKVDLPFFIIKLNSPETLNCMTSHDYIYLCTLLQMAEENKEVYFTVLQSSGRFFSSGADFRFISKHKDFLDSKESKFRDAHEDPAKVSELNKIWLDAFVSRNLFVTDAFINHSKILIACMNGPVVGLTAALCLLCDLVYSMNDKVYFQCPFAKLGLVCEGGTSVTLPLKLGYNLSFEKLMFSENIEFNDLKDRVIVKNYQMQDTEKFNEIVLKDLKNKISKVYLPSCLAMKKILNNNINSDLERANSREVNVALPYWVRGEPVRRFQALLLGKRNSRL</sequence>
<dbReference type="SUPFAM" id="SSF52096">
    <property type="entry name" value="ClpP/crotonase"/>
    <property type="match status" value="1"/>
</dbReference>
<gene>
    <name evidence="6" type="primary">NDAI0I01910</name>
    <name evidence="6" type="ordered locus">NDAI_0I01910</name>
</gene>
<comment type="subcellular location">
    <subcellularLocation>
        <location evidence="1">Peroxisome</location>
    </subcellularLocation>
</comment>
<dbReference type="InterPro" id="IPR051053">
    <property type="entry name" value="ECH/Chromodomain_protein"/>
</dbReference>
<evidence type="ECO:0000313" key="6">
    <source>
        <dbReference type="EMBL" id="CCD26760.1"/>
    </source>
</evidence>
<dbReference type="OMA" id="VVWPKIR"/>
<dbReference type="KEGG" id="ndi:NDAI_0I01910"/>
<comment type="pathway">
    <text evidence="2">Lipid metabolism; fatty acid beta-oxidation.</text>
</comment>
<dbReference type="GO" id="GO:0004165">
    <property type="term" value="F:delta(3)-delta(2)-enoyl-CoA isomerase activity"/>
    <property type="evidence" value="ECO:0007669"/>
    <property type="project" value="EnsemblFungi"/>
</dbReference>
<dbReference type="RefSeq" id="XP_003672003.1">
    <property type="nucleotide sequence ID" value="XM_003671955.1"/>
</dbReference>
<dbReference type="AlphaFoldDB" id="G0WG49"/>
<dbReference type="Gene3D" id="3.90.226.10">
    <property type="entry name" value="2-enoyl-CoA Hydratase, Chain A, domain 1"/>
    <property type="match status" value="1"/>
</dbReference>
<reference evidence="6 7" key="1">
    <citation type="journal article" date="2011" name="Proc. Natl. Acad. Sci. U.S.A.">
        <title>Evolutionary erosion of yeast sex chromosomes by mating-type switching accidents.</title>
        <authorList>
            <person name="Gordon J.L."/>
            <person name="Armisen D."/>
            <person name="Proux-Wera E."/>
            <person name="Oheigeartaigh S.S."/>
            <person name="Byrne K.P."/>
            <person name="Wolfe K.H."/>
        </authorList>
    </citation>
    <scope>NUCLEOTIDE SEQUENCE [LARGE SCALE GENOMIC DNA]</scope>
    <source>
        <strain evidence="7">ATCC 10597 / BCRC 20456 / CBS 421 / NBRC 0211 / NRRL Y-12639</strain>
    </source>
</reference>
<dbReference type="GeneID" id="11493692"/>
<dbReference type="HOGENOM" id="CLU_009834_6_2_1"/>
<evidence type="ECO:0000256" key="4">
    <source>
        <dbReference type="ARBA" id="ARBA00023140"/>
    </source>
</evidence>
<keyword evidence="5" id="KW-0413">Isomerase</keyword>
<dbReference type="InterPro" id="IPR001753">
    <property type="entry name" value="Enoyl-CoA_hydra/iso"/>
</dbReference>